<gene>
    <name evidence="2" type="ORF">ACFFTR_20480</name>
</gene>
<dbReference type="Proteomes" id="UP001589608">
    <property type="component" value="Unassembled WGS sequence"/>
</dbReference>
<dbReference type="EMBL" id="JBHMCA010000042">
    <property type="protein sequence ID" value="MFB9445459.1"/>
    <property type="molecule type" value="Genomic_DNA"/>
</dbReference>
<protein>
    <submittedName>
        <fullName evidence="2">GNAT family N-acetyltransferase</fullName>
    </submittedName>
</protein>
<dbReference type="InterPro" id="IPR016181">
    <property type="entry name" value="Acyl_CoA_acyltransferase"/>
</dbReference>
<dbReference type="InterPro" id="IPR000182">
    <property type="entry name" value="GNAT_dom"/>
</dbReference>
<dbReference type="Gene3D" id="3.40.630.30">
    <property type="match status" value="1"/>
</dbReference>
<keyword evidence="3" id="KW-1185">Reference proteome</keyword>
<proteinExistence type="predicted"/>
<accession>A0ABV5M9E4</accession>
<evidence type="ECO:0000259" key="1">
    <source>
        <dbReference type="PROSITE" id="PS51186"/>
    </source>
</evidence>
<dbReference type="RefSeq" id="WP_223103816.1">
    <property type="nucleotide sequence ID" value="NZ_CP061913.1"/>
</dbReference>
<name>A0ABV5M9E4_9ACTN</name>
<reference evidence="2 3" key="1">
    <citation type="submission" date="2024-09" db="EMBL/GenBank/DDBJ databases">
        <authorList>
            <person name="Sun Q."/>
            <person name="Mori K."/>
        </authorList>
    </citation>
    <scope>NUCLEOTIDE SEQUENCE [LARGE SCALE GENOMIC DNA]</scope>
    <source>
        <strain evidence="2 3">JCM 3307</strain>
    </source>
</reference>
<sequence length="113" mass="12607">MSLTARYDQIEFVIDAALTTPRPRAFVDGRMRAGAGIFTDGHGLARFQSVETHPGFRRRGLDSAVIRHAGERALQRPGMHTLVIVAEPDNDGIRLYRALGFAETERQVQVYRG</sequence>
<evidence type="ECO:0000313" key="3">
    <source>
        <dbReference type="Proteomes" id="UP001589608"/>
    </source>
</evidence>
<dbReference type="PROSITE" id="PS51186">
    <property type="entry name" value="GNAT"/>
    <property type="match status" value="1"/>
</dbReference>
<dbReference type="Pfam" id="PF00583">
    <property type="entry name" value="Acetyltransf_1"/>
    <property type="match status" value="1"/>
</dbReference>
<feature type="domain" description="N-acetyltransferase" evidence="1">
    <location>
        <begin position="1"/>
        <end position="113"/>
    </location>
</feature>
<comment type="caution">
    <text evidence="2">The sequence shown here is derived from an EMBL/GenBank/DDBJ whole genome shotgun (WGS) entry which is preliminary data.</text>
</comment>
<dbReference type="SUPFAM" id="SSF55729">
    <property type="entry name" value="Acyl-CoA N-acyltransferases (Nat)"/>
    <property type="match status" value="1"/>
</dbReference>
<evidence type="ECO:0000313" key="2">
    <source>
        <dbReference type="EMBL" id="MFB9445459.1"/>
    </source>
</evidence>
<organism evidence="2 3">
    <name type="scientific">Dactylosporangium vinaceum</name>
    <dbReference type="NCBI Taxonomy" id="53362"/>
    <lineage>
        <taxon>Bacteria</taxon>
        <taxon>Bacillati</taxon>
        <taxon>Actinomycetota</taxon>
        <taxon>Actinomycetes</taxon>
        <taxon>Micromonosporales</taxon>
        <taxon>Micromonosporaceae</taxon>
        <taxon>Dactylosporangium</taxon>
    </lineage>
</organism>